<dbReference type="Pfam" id="PF09273">
    <property type="entry name" value="Rubis-subs-bind"/>
    <property type="match status" value="1"/>
</dbReference>
<dbReference type="Gene3D" id="3.90.1410.10">
    <property type="entry name" value="set domain protein methyltransferase, domain 1"/>
    <property type="match status" value="1"/>
</dbReference>
<keyword evidence="1" id="KW-0489">Methyltransferase</keyword>
<dbReference type="InterPro" id="IPR015353">
    <property type="entry name" value="Rubisco_LSMT_subst-bd"/>
</dbReference>
<organism evidence="6 7">
    <name type="scientific">Kipferlia bialata</name>
    <dbReference type="NCBI Taxonomy" id="797122"/>
    <lineage>
        <taxon>Eukaryota</taxon>
        <taxon>Metamonada</taxon>
        <taxon>Carpediemonas-like organisms</taxon>
        <taxon>Kipferlia</taxon>
    </lineage>
</organism>
<evidence type="ECO:0000256" key="1">
    <source>
        <dbReference type="ARBA" id="ARBA00022603"/>
    </source>
</evidence>
<dbReference type="InterPro" id="IPR036464">
    <property type="entry name" value="Rubisco_LSMT_subst-bd_sf"/>
</dbReference>
<comment type="caution">
    <text evidence="6">The sequence shown here is derived from an EMBL/GenBank/DDBJ whole genome shotgun (WGS) entry which is preliminary data.</text>
</comment>
<feature type="chain" id="PRO_5039925481" description="Rubisco LSMT substrate-binding domain-containing protein" evidence="4">
    <location>
        <begin position="16"/>
        <end position="399"/>
    </location>
</feature>
<evidence type="ECO:0000313" key="6">
    <source>
        <dbReference type="EMBL" id="GIQ89094.1"/>
    </source>
</evidence>
<dbReference type="SUPFAM" id="SSF82199">
    <property type="entry name" value="SET domain"/>
    <property type="match status" value="1"/>
</dbReference>
<dbReference type="Proteomes" id="UP000265618">
    <property type="component" value="Unassembled WGS sequence"/>
</dbReference>
<name>A0A9K3D4X3_9EUKA</name>
<evidence type="ECO:0000313" key="7">
    <source>
        <dbReference type="Proteomes" id="UP000265618"/>
    </source>
</evidence>
<protein>
    <recommendedName>
        <fullName evidence="5">Rubisco LSMT substrate-binding domain-containing protein</fullName>
    </recommendedName>
</protein>
<evidence type="ECO:0000256" key="4">
    <source>
        <dbReference type="SAM" id="SignalP"/>
    </source>
</evidence>
<evidence type="ECO:0000259" key="5">
    <source>
        <dbReference type="Pfam" id="PF09273"/>
    </source>
</evidence>
<evidence type="ECO:0000256" key="2">
    <source>
        <dbReference type="ARBA" id="ARBA00022679"/>
    </source>
</evidence>
<dbReference type="InterPro" id="IPR050600">
    <property type="entry name" value="SETD3_SETD6_MTase"/>
</dbReference>
<dbReference type="InterPro" id="IPR046341">
    <property type="entry name" value="SET_dom_sf"/>
</dbReference>
<proteinExistence type="predicted"/>
<evidence type="ECO:0000256" key="3">
    <source>
        <dbReference type="ARBA" id="ARBA00022691"/>
    </source>
</evidence>
<dbReference type="EMBL" id="BDIP01004681">
    <property type="protein sequence ID" value="GIQ89094.1"/>
    <property type="molecule type" value="Genomic_DNA"/>
</dbReference>
<dbReference type="PANTHER" id="PTHR13271">
    <property type="entry name" value="UNCHARACTERIZED PUTATIVE METHYLTRANSFERASE"/>
    <property type="match status" value="1"/>
</dbReference>
<gene>
    <name evidence="6" type="ORF">KIPB_011486</name>
</gene>
<accession>A0A9K3D4X3</accession>
<feature type="signal peptide" evidence="4">
    <location>
        <begin position="1"/>
        <end position="15"/>
    </location>
</feature>
<keyword evidence="4" id="KW-0732">Signal</keyword>
<feature type="domain" description="Rubisco LSMT substrate-binding" evidence="5">
    <location>
        <begin position="279"/>
        <end position="379"/>
    </location>
</feature>
<reference evidence="6 7" key="1">
    <citation type="journal article" date="2018" name="PLoS ONE">
        <title>The draft genome of Kipferlia bialata reveals reductive genome evolution in fornicate parasites.</title>
        <authorList>
            <person name="Tanifuji G."/>
            <person name="Takabayashi S."/>
            <person name="Kume K."/>
            <person name="Takagi M."/>
            <person name="Nakayama T."/>
            <person name="Kamikawa R."/>
            <person name="Inagaki Y."/>
            <person name="Hashimoto T."/>
        </authorList>
    </citation>
    <scope>NUCLEOTIDE SEQUENCE [LARGE SCALE GENOMIC DNA]</scope>
    <source>
        <strain evidence="6">NY0173</strain>
    </source>
</reference>
<keyword evidence="7" id="KW-1185">Reference proteome</keyword>
<sequence length="399" mass="43692">MYKLALLAVVALVCALTVEELPAHYLEEYGMDVSDFTISPANLVGFSVASTKDIAEGELICSVPLEHVASPATMLRDSPLAPHEELFEEVSGLYWMALSLASTFAASIEDEEAENAYEYLRGIVPPYMWPEESLKPLVGSNVFSTLLLEKGVLQRDYDFLVEHFAGTEMEKVMDTIDFGTFVWAMQAVRSHFVTASTGEVSVPVLVPFLSLLTQSMRSNVITETEDGMINLIASRDIQEGDMLSYEFARLSNADHFAIFGFSPLEDTEQQYIVNLTFDAETPLGKAKQETLEAMGLRNLSFGVSGKAPLSPLFLAAMRISLAEEDEVELLPVAAAGGRISLLNEKRVMSSLARTLVARLEATDDEQTLLAVLQDPEVSQPEREASFAALQDRQAAKVGG</sequence>
<keyword evidence="2" id="KW-0808">Transferase</keyword>
<dbReference type="CDD" id="cd10527">
    <property type="entry name" value="SET_LSMT"/>
    <property type="match status" value="1"/>
</dbReference>
<dbReference type="GO" id="GO:0016279">
    <property type="term" value="F:protein-lysine N-methyltransferase activity"/>
    <property type="evidence" value="ECO:0007669"/>
    <property type="project" value="TreeGrafter"/>
</dbReference>
<keyword evidence="3" id="KW-0949">S-adenosyl-L-methionine</keyword>
<dbReference type="GO" id="GO:0032259">
    <property type="term" value="P:methylation"/>
    <property type="evidence" value="ECO:0007669"/>
    <property type="project" value="UniProtKB-KW"/>
</dbReference>
<dbReference type="AlphaFoldDB" id="A0A9K3D4X3"/>
<dbReference type="Gene3D" id="3.90.1420.10">
    <property type="entry name" value="Rubisco LSMT, substrate-binding domain"/>
    <property type="match status" value="1"/>
</dbReference>